<accession>A0A0N7LQT5</accession>
<name>A0A0N7LQT5_9RHOB</name>
<organism evidence="1 2">
    <name type="scientific">Ruegeria atlantica</name>
    <dbReference type="NCBI Taxonomy" id="81569"/>
    <lineage>
        <taxon>Bacteria</taxon>
        <taxon>Pseudomonadati</taxon>
        <taxon>Pseudomonadota</taxon>
        <taxon>Alphaproteobacteria</taxon>
        <taxon>Rhodobacterales</taxon>
        <taxon>Roseobacteraceae</taxon>
        <taxon>Ruegeria</taxon>
    </lineage>
</organism>
<dbReference type="Proteomes" id="UP000050783">
    <property type="component" value="Unassembled WGS sequence"/>
</dbReference>
<dbReference type="EMBL" id="CYPU01000049">
    <property type="protein sequence ID" value="CUH48916.1"/>
    <property type="molecule type" value="Genomic_DNA"/>
</dbReference>
<sequence>MPVAKIEQQSKYSKSVAALTVPESLKGKRGGLFYLLHEIERSRLMKLHGPNFEDFISKSPAGWDSNNGRLVSMLSVDEFKFF</sequence>
<proteinExistence type="predicted"/>
<evidence type="ECO:0000313" key="2">
    <source>
        <dbReference type="Proteomes" id="UP000050783"/>
    </source>
</evidence>
<dbReference type="AlphaFoldDB" id="A0A0N7LQT5"/>
<gene>
    <name evidence="1" type="ORF">RUA4292_03107</name>
</gene>
<protein>
    <submittedName>
        <fullName evidence="1">Uncharacterized protein</fullName>
    </submittedName>
</protein>
<reference evidence="1 2" key="1">
    <citation type="submission" date="2015-09" db="EMBL/GenBank/DDBJ databases">
        <authorList>
            <consortium name="Swine Surveillance"/>
        </authorList>
    </citation>
    <scope>NUCLEOTIDE SEQUENCE [LARGE SCALE GENOMIC DNA]</scope>
    <source>
        <strain evidence="1 2">CECT 4292</strain>
    </source>
</reference>
<evidence type="ECO:0000313" key="1">
    <source>
        <dbReference type="EMBL" id="CUH48916.1"/>
    </source>
</evidence>